<accession>A0A432W2T2</accession>
<dbReference type="Proteomes" id="UP000288395">
    <property type="component" value="Unassembled WGS sequence"/>
</dbReference>
<keyword evidence="7" id="KW-1185">Reference proteome</keyword>
<dbReference type="CDD" id="cd01129">
    <property type="entry name" value="PulE-GspE-like"/>
    <property type="match status" value="1"/>
</dbReference>
<dbReference type="InterPro" id="IPR001482">
    <property type="entry name" value="T2SS/T4SS_dom"/>
</dbReference>
<feature type="compositionally biased region" description="Low complexity" evidence="4">
    <location>
        <begin position="96"/>
        <end position="124"/>
    </location>
</feature>
<dbReference type="PANTHER" id="PTHR30258:SF1">
    <property type="entry name" value="PROTEIN TRANSPORT PROTEIN HOFB HOMOLOG"/>
    <property type="match status" value="1"/>
</dbReference>
<dbReference type="GO" id="GO:0005886">
    <property type="term" value="C:plasma membrane"/>
    <property type="evidence" value="ECO:0007669"/>
    <property type="project" value="TreeGrafter"/>
</dbReference>
<dbReference type="SUPFAM" id="SSF52540">
    <property type="entry name" value="P-loop containing nucleoside triphosphate hydrolases"/>
    <property type="match status" value="2"/>
</dbReference>
<keyword evidence="3" id="KW-0067">ATP-binding</keyword>
<evidence type="ECO:0000256" key="4">
    <source>
        <dbReference type="SAM" id="MobiDB-lite"/>
    </source>
</evidence>
<proteinExistence type="inferred from homology"/>
<dbReference type="Pfam" id="PF00437">
    <property type="entry name" value="T2SSE"/>
    <property type="match status" value="2"/>
</dbReference>
<dbReference type="AlphaFoldDB" id="A0A432W2T2"/>
<dbReference type="Gene3D" id="3.30.450.90">
    <property type="match status" value="1"/>
</dbReference>
<keyword evidence="2" id="KW-0547">Nucleotide-binding</keyword>
<feature type="region of interest" description="Disordered" evidence="4">
    <location>
        <begin position="94"/>
        <end position="130"/>
    </location>
</feature>
<evidence type="ECO:0000256" key="2">
    <source>
        <dbReference type="ARBA" id="ARBA00022741"/>
    </source>
</evidence>
<evidence type="ECO:0000313" key="7">
    <source>
        <dbReference type="Proteomes" id="UP000288395"/>
    </source>
</evidence>
<name>A0A432W2T2_9GAMM</name>
<dbReference type="PROSITE" id="PS00662">
    <property type="entry name" value="T2SP_E"/>
    <property type="match status" value="1"/>
</dbReference>
<gene>
    <name evidence="6" type="ORF">CWE08_02525</name>
</gene>
<protein>
    <submittedName>
        <fullName evidence="6">Type 4 pili biogenesis protein pilB (Nuleotide-binding protein)</fullName>
    </submittedName>
</protein>
<dbReference type="Gene3D" id="3.40.50.300">
    <property type="entry name" value="P-loop containing nucleotide triphosphate hydrolases"/>
    <property type="match status" value="1"/>
</dbReference>
<sequence>MLLIAEDNSVHTLNSELTTFICTQAKQGVSDLHLEAQPDHYRWRGRRLGLLEPIAKMHVAEGARIIAALKTAAGLDTTERRLPQDGRLHLAIPNVNESATASTNENATKNTTKNPTPAATTSANQSAGNQQTLKVDCRINTLNTLHGEKLVLRLQLSEQEALPLSALGLLPQQRAVIEKILKTPEGLILVTGPTGSGKTRTLYAMLQILAAEAKNIATVEDPVEVTLANVNQVPIKTSVGLTFATALRAMLRQDPDVLMVGEIRDAETAQIAVQAAQTGHLVLATLHASQSLSAIIRLQQLGVDNYQLAACWQLLINQRLITVDGKRRGVFTLQPMHNALRRALLSGPNNENYWQHLQQCLNQPQEKEAYDVVSLARASQ</sequence>
<dbReference type="PANTHER" id="PTHR30258">
    <property type="entry name" value="TYPE II SECRETION SYSTEM PROTEIN GSPE-RELATED"/>
    <property type="match status" value="1"/>
</dbReference>
<dbReference type="GO" id="GO:0005524">
    <property type="term" value="F:ATP binding"/>
    <property type="evidence" value="ECO:0007669"/>
    <property type="project" value="UniProtKB-KW"/>
</dbReference>
<evidence type="ECO:0000256" key="3">
    <source>
        <dbReference type="ARBA" id="ARBA00022840"/>
    </source>
</evidence>
<dbReference type="InterPro" id="IPR027417">
    <property type="entry name" value="P-loop_NTPase"/>
</dbReference>
<evidence type="ECO:0000256" key="1">
    <source>
        <dbReference type="ARBA" id="ARBA00006611"/>
    </source>
</evidence>
<feature type="domain" description="Bacterial type II secretion system protein E" evidence="5">
    <location>
        <begin position="251"/>
        <end position="265"/>
    </location>
</feature>
<reference evidence="7" key="1">
    <citation type="journal article" date="2018" name="Front. Microbiol.">
        <title>Genome-Based Analysis Reveals the Taxonomy and Diversity of the Family Idiomarinaceae.</title>
        <authorList>
            <person name="Liu Y."/>
            <person name="Lai Q."/>
            <person name="Shao Z."/>
        </authorList>
    </citation>
    <scope>NUCLEOTIDE SEQUENCE [LARGE SCALE GENOMIC DNA]</scope>
    <source>
        <strain evidence="7">GBPy7</strain>
    </source>
</reference>
<dbReference type="InterPro" id="IPR003593">
    <property type="entry name" value="AAA+_ATPase"/>
</dbReference>
<dbReference type="EMBL" id="PIPJ01000001">
    <property type="protein sequence ID" value="RUO23541.1"/>
    <property type="molecule type" value="Genomic_DNA"/>
</dbReference>
<comment type="caution">
    <text evidence="6">The sequence shown here is derived from an EMBL/GenBank/DDBJ whole genome shotgun (WGS) entry which is preliminary data.</text>
</comment>
<organism evidence="6 7">
    <name type="scientific">Aliidiomarina iranensis</name>
    <dbReference type="NCBI Taxonomy" id="1434071"/>
    <lineage>
        <taxon>Bacteria</taxon>
        <taxon>Pseudomonadati</taxon>
        <taxon>Pseudomonadota</taxon>
        <taxon>Gammaproteobacteria</taxon>
        <taxon>Alteromonadales</taxon>
        <taxon>Idiomarinaceae</taxon>
        <taxon>Aliidiomarina</taxon>
    </lineage>
</organism>
<dbReference type="SMART" id="SM00382">
    <property type="entry name" value="AAA"/>
    <property type="match status" value="1"/>
</dbReference>
<comment type="similarity">
    <text evidence="1">Belongs to the GSP E family.</text>
</comment>
<evidence type="ECO:0000313" key="6">
    <source>
        <dbReference type="EMBL" id="RUO23541.1"/>
    </source>
</evidence>
<dbReference type="GO" id="GO:0016887">
    <property type="term" value="F:ATP hydrolysis activity"/>
    <property type="evidence" value="ECO:0007669"/>
    <property type="project" value="TreeGrafter"/>
</dbReference>
<evidence type="ECO:0000259" key="5">
    <source>
        <dbReference type="PROSITE" id="PS00662"/>
    </source>
</evidence>